<sequence>MPNVMIRKEADGALSCYIAKKDLEEAIVAIEFDEPERWGGEIELADGTSYYIEPLAGEPKLPMTMRARRA</sequence>
<gene>
    <name evidence="1" type="ORF">GCM10011369_18150</name>
</gene>
<dbReference type="InterPro" id="IPR024044">
    <property type="entry name" value="NifT/FixU_barrel-like_dom_sf"/>
</dbReference>
<reference evidence="2" key="1">
    <citation type="journal article" date="2019" name="Int. J. Syst. Evol. Microbiol.">
        <title>The Global Catalogue of Microorganisms (GCM) 10K type strain sequencing project: providing services to taxonomists for standard genome sequencing and annotation.</title>
        <authorList>
            <consortium name="The Broad Institute Genomics Platform"/>
            <consortium name="The Broad Institute Genome Sequencing Center for Infectious Disease"/>
            <person name="Wu L."/>
            <person name="Ma J."/>
        </authorList>
    </citation>
    <scope>NUCLEOTIDE SEQUENCE [LARGE SCALE GENOMIC DNA]</scope>
    <source>
        <strain evidence="2">CGMCC 1.10130</strain>
    </source>
</reference>
<dbReference type="NCBIfam" id="TIGR02934">
    <property type="entry name" value="nifT_nitrog"/>
    <property type="match status" value="1"/>
</dbReference>
<dbReference type="RefSeq" id="WP_087506925.1">
    <property type="nucleotide sequence ID" value="NZ_BMDX01000007.1"/>
</dbReference>
<evidence type="ECO:0000313" key="2">
    <source>
        <dbReference type="Proteomes" id="UP000619743"/>
    </source>
</evidence>
<dbReference type="GO" id="GO:0009399">
    <property type="term" value="P:nitrogen fixation"/>
    <property type="evidence" value="ECO:0007669"/>
    <property type="project" value="InterPro"/>
</dbReference>
<evidence type="ECO:0000313" key="1">
    <source>
        <dbReference type="EMBL" id="GGA76623.1"/>
    </source>
</evidence>
<dbReference type="InterPro" id="IPR009727">
    <property type="entry name" value="NifT"/>
</dbReference>
<dbReference type="EMBL" id="BMDX01000007">
    <property type="protein sequence ID" value="GGA76623.1"/>
    <property type="molecule type" value="Genomic_DNA"/>
</dbReference>
<keyword evidence="2" id="KW-1185">Reference proteome</keyword>
<dbReference type="Pfam" id="PF06988">
    <property type="entry name" value="NifT"/>
    <property type="match status" value="1"/>
</dbReference>
<dbReference type="SUPFAM" id="SSF159203">
    <property type="entry name" value="NifT/FixU-like"/>
    <property type="match status" value="1"/>
</dbReference>
<dbReference type="Proteomes" id="UP000619743">
    <property type="component" value="Unassembled WGS sequence"/>
</dbReference>
<dbReference type="Gene3D" id="2.40.50.240">
    <property type="entry name" value="NifT/FixU-like"/>
    <property type="match status" value="1"/>
</dbReference>
<proteinExistence type="predicted"/>
<organism evidence="1 2">
    <name type="scientific">Neiella marina</name>
    <dbReference type="NCBI Taxonomy" id="508461"/>
    <lineage>
        <taxon>Bacteria</taxon>
        <taxon>Pseudomonadati</taxon>
        <taxon>Pseudomonadota</taxon>
        <taxon>Gammaproteobacteria</taxon>
        <taxon>Alteromonadales</taxon>
        <taxon>Echinimonadaceae</taxon>
        <taxon>Neiella</taxon>
    </lineage>
</organism>
<protein>
    <submittedName>
        <fullName evidence="1">Putative nitrogen fixation protein NifT</fullName>
    </submittedName>
</protein>
<dbReference type="OrthoDB" id="196613at2"/>
<dbReference type="AlphaFoldDB" id="A0A8J2U508"/>
<accession>A0A8J2U508</accession>
<name>A0A8J2U508_9GAMM</name>
<comment type="caution">
    <text evidence="1">The sequence shown here is derived from an EMBL/GenBank/DDBJ whole genome shotgun (WGS) entry which is preliminary data.</text>
</comment>